<evidence type="ECO:0000313" key="3">
    <source>
        <dbReference type="Proteomes" id="UP000198967"/>
    </source>
</evidence>
<keyword evidence="1" id="KW-1133">Transmembrane helix</keyword>
<dbReference type="AlphaFoldDB" id="A0A1G7RVE2"/>
<dbReference type="STRING" id="366584.SAMN05216377_109152"/>
<reference evidence="2 3" key="1">
    <citation type="submission" date="2016-10" db="EMBL/GenBank/DDBJ databases">
        <authorList>
            <person name="de Groot N.N."/>
        </authorList>
    </citation>
    <scope>NUCLEOTIDE SEQUENCE [LARGE SCALE GENOMIC DNA]</scope>
    <source>
        <strain evidence="2 3">CGMCC 4.3143</strain>
    </source>
</reference>
<dbReference type="OrthoDB" id="3209791at2"/>
<feature type="transmembrane region" description="Helical" evidence="1">
    <location>
        <begin position="179"/>
        <end position="200"/>
    </location>
</feature>
<keyword evidence="3" id="KW-1185">Reference proteome</keyword>
<feature type="transmembrane region" description="Helical" evidence="1">
    <location>
        <begin position="151"/>
        <end position="172"/>
    </location>
</feature>
<accession>A0A1G7RVE2</accession>
<gene>
    <name evidence="2" type="ORF">SAMN05216377_109152</name>
</gene>
<protein>
    <recommendedName>
        <fullName evidence="4">ABC-2 type transport system permease protein</fullName>
    </recommendedName>
</protein>
<feature type="transmembrane region" description="Helical" evidence="1">
    <location>
        <begin position="220"/>
        <end position="239"/>
    </location>
</feature>
<dbReference type="Proteomes" id="UP000198967">
    <property type="component" value="Unassembled WGS sequence"/>
</dbReference>
<sequence length="244" mass="26265">MSTSTLALDAPLRRHRVLAAARIQNVNKGLSLGMPWAILGSAFVVNLLIWSLIPESPNEPRITGGVLSIYIFVLIGQAFTVVQWFPFALGLSVTRRHFLLGTAGLTVVEAFGQGLVLTLLRAVEELTGGWGIDLTFFGVPYLVQENWFLQWLVYSVPFLGLAGLGLVTGAIFKRFGQAGMWVATIVVVLAVGLGAALLTWRQAWGAFGSFLAGVPPLTALALVPAVLAVVLWGVTYLLLRRAQP</sequence>
<feature type="transmembrane region" description="Helical" evidence="1">
    <location>
        <begin position="65"/>
        <end position="86"/>
    </location>
</feature>
<organism evidence="2 3">
    <name type="scientific">Pseudonocardia oroxyli</name>
    <dbReference type="NCBI Taxonomy" id="366584"/>
    <lineage>
        <taxon>Bacteria</taxon>
        <taxon>Bacillati</taxon>
        <taxon>Actinomycetota</taxon>
        <taxon>Actinomycetes</taxon>
        <taxon>Pseudonocardiales</taxon>
        <taxon>Pseudonocardiaceae</taxon>
        <taxon>Pseudonocardia</taxon>
    </lineage>
</organism>
<proteinExistence type="predicted"/>
<dbReference type="EMBL" id="FNBE01000009">
    <property type="protein sequence ID" value="SDG14708.1"/>
    <property type="molecule type" value="Genomic_DNA"/>
</dbReference>
<feature type="transmembrane region" description="Helical" evidence="1">
    <location>
        <begin position="98"/>
        <end position="120"/>
    </location>
</feature>
<dbReference type="RefSeq" id="WP_093084732.1">
    <property type="nucleotide sequence ID" value="NZ_FNBE01000009.1"/>
</dbReference>
<keyword evidence="1" id="KW-0812">Transmembrane</keyword>
<evidence type="ECO:0000256" key="1">
    <source>
        <dbReference type="SAM" id="Phobius"/>
    </source>
</evidence>
<name>A0A1G7RVE2_PSEOR</name>
<evidence type="ECO:0000313" key="2">
    <source>
        <dbReference type="EMBL" id="SDG14708.1"/>
    </source>
</evidence>
<feature type="transmembrane region" description="Helical" evidence="1">
    <location>
        <begin position="32"/>
        <end position="53"/>
    </location>
</feature>
<evidence type="ECO:0008006" key="4">
    <source>
        <dbReference type="Google" id="ProtNLM"/>
    </source>
</evidence>
<keyword evidence="1" id="KW-0472">Membrane</keyword>